<protein>
    <submittedName>
        <fullName evidence="3">Uncharacterized protein</fullName>
    </submittedName>
</protein>
<comment type="caution">
    <text evidence="3">The sequence shown here is derived from an EMBL/GenBank/DDBJ whole genome shotgun (WGS) entry which is preliminary data.</text>
</comment>
<dbReference type="EMBL" id="JADBJN010000003">
    <property type="protein sequence ID" value="KAG5670036.1"/>
    <property type="molecule type" value="Genomic_DNA"/>
</dbReference>
<reference evidence="3" key="1">
    <citation type="submission" date="2021-03" db="EMBL/GenBank/DDBJ databases">
        <title>Chromosome level genome of the anhydrobiotic midge Polypedilum vanderplanki.</title>
        <authorList>
            <person name="Yoshida Y."/>
            <person name="Kikawada T."/>
            <person name="Gusev O."/>
        </authorList>
    </citation>
    <scope>NUCLEOTIDE SEQUENCE</scope>
    <source>
        <strain evidence="3">NIAS01</strain>
        <tissue evidence="3">Whole body or cell culture</tissue>
    </source>
</reference>
<feature type="region of interest" description="Disordered" evidence="1">
    <location>
        <begin position="137"/>
        <end position="166"/>
    </location>
</feature>
<feature type="chain" id="PRO_5039893587" evidence="2">
    <location>
        <begin position="17"/>
        <end position="251"/>
    </location>
</feature>
<evidence type="ECO:0000313" key="4">
    <source>
        <dbReference type="Proteomes" id="UP001107558"/>
    </source>
</evidence>
<feature type="signal peptide" evidence="2">
    <location>
        <begin position="1"/>
        <end position="16"/>
    </location>
</feature>
<evidence type="ECO:0000313" key="3">
    <source>
        <dbReference type="EMBL" id="KAG5670036.1"/>
    </source>
</evidence>
<evidence type="ECO:0000256" key="1">
    <source>
        <dbReference type="SAM" id="MobiDB-lite"/>
    </source>
</evidence>
<accession>A0A9J6BJN1</accession>
<keyword evidence="2" id="KW-0732">Signal</keyword>
<proteinExistence type="predicted"/>
<keyword evidence="4" id="KW-1185">Reference proteome</keyword>
<organism evidence="3 4">
    <name type="scientific">Polypedilum vanderplanki</name>
    <name type="common">Sleeping chironomid midge</name>
    <dbReference type="NCBI Taxonomy" id="319348"/>
    <lineage>
        <taxon>Eukaryota</taxon>
        <taxon>Metazoa</taxon>
        <taxon>Ecdysozoa</taxon>
        <taxon>Arthropoda</taxon>
        <taxon>Hexapoda</taxon>
        <taxon>Insecta</taxon>
        <taxon>Pterygota</taxon>
        <taxon>Neoptera</taxon>
        <taxon>Endopterygota</taxon>
        <taxon>Diptera</taxon>
        <taxon>Nematocera</taxon>
        <taxon>Chironomoidea</taxon>
        <taxon>Chironomidae</taxon>
        <taxon>Chironominae</taxon>
        <taxon>Polypedilum</taxon>
        <taxon>Polypedilum</taxon>
    </lineage>
</organism>
<gene>
    <name evidence="3" type="ORF">PVAND_000322</name>
</gene>
<evidence type="ECO:0000256" key="2">
    <source>
        <dbReference type="SAM" id="SignalP"/>
    </source>
</evidence>
<dbReference type="Proteomes" id="UP001107558">
    <property type="component" value="Chromosome 3"/>
</dbReference>
<name>A0A9J6BJN1_POLVA</name>
<dbReference type="AlphaFoldDB" id="A0A9J6BJN1"/>
<sequence length="251" mass="27677">MKSAIYLLAIISMALASEIIESEPVKLQEIVPSQQYFNQDLWSMSPSERERFGINLKRDRSYESMPVPMPMNNNPWNDYMMMGYPNMMYQNQMMMYPGYNQNINLINSNCGCQQVCPPCYLPWLCIPCQCPCQTTTSSPPDSDTAPPSTETSTTSTTTTSTTAMPTTTSTQAISTCVPCTNPCNPCGPVWMPWIPCNNICVCNNGCQTVTPAPLISTTVATIERGNNCQCECAPCSPLVPCPPCPKNCPCH</sequence>